<gene>
    <name evidence="3" type="ORF">SAMN05660690_4181</name>
</gene>
<dbReference type="Gene3D" id="3.10.180.10">
    <property type="entry name" value="2,3-Dihydroxybiphenyl 1,2-Dioxygenase, domain 1"/>
    <property type="match status" value="1"/>
</dbReference>
<evidence type="ECO:0000313" key="3">
    <source>
        <dbReference type="EMBL" id="SDD39469.1"/>
    </source>
</evidence>
<dbReference type="RefSeq" id="WP_091368396.1">
    <property type="nucleotide sequence ID" value="NZ_FMZF01000007.1"/>
</dbReference>
<sequence>MRTLHVGLRVADLGRSLAFYTGLGYEVLGGVPETEFGSLTMLKLPGDEFVSLELVHDPAGDPVTAGGLNHLVVQVEALHETVARLAARGIEAGPPGSPDGSGDLWTAWLTDPDGRRVELVQWPAGHPAGMTAADLSGQSPGG</sequence>
<dbReference type="OrthoDB" id="115162at2"/>
<keyword evidence="3" id="KW-0456">Lyase</keyword>
<dbReference type="EMBL" id="FMZF01000007">
    <property type="protein sequence ID" value="SDD39469.1"/>
    <property type="molecule type" value="Genomic_DNA"/>
</dbReference>
<evidence type="ECO:0000313" key="4">
    <source>
        <dbReference type="Proteomes" id="UP000199416"/>
    </source>
</evidence>
<dbReference type="InterPro" id="IPR004360">
    <property type="entry name" value="Glyas_Fos-R_dOase_dom"/>
</dbReference>
<evidence type="ECO:0000256" key="1">
    <source>
        <dbReference type="ARBA" id="ARBA00022723"/>
    </source>
</evidence>
<dbReference type="GO" id="GO:0004493">
    <property type="term" value="F:methylmalonyl-CoA epimerase activity"/>
    <property type="evidence" value="ECO:0007669"/>
    <property type="project" value="TreeGrafter"/>
</dbReference>
<keyword evidence="4" id="KW-1185">Reference proteome</keyword>
<dbReference type="InterPro" id="IPR029068">
    <property type="entry name" value="Glyas_Bleomycin-R_OHBP_Dase"/>
</dbReference>
<dbReference type="Pfam" id="PF00903">
    <property type="entry name" value="Glyoxalase"/>
    <property type="match status" value="1"/>
</dbReference>
<dbReference type="InterPro" id="IPR051785">
    <property type="entry name" value="MMCE/EMCE_epimerase"/>
</dbReference>
<dbReference type="Proteomes" id="UP000199416">
    <property type="component" value="Unassembled WGS sequence"/>
</dbReference>
<dbReference type="GO" id="GO:0046491">
    <property type="term" value="P:L-methylmalonyl-CoA metabolic process"/>
    <property type="evidence" value="ECO:0007669"/>
    <property type="project" value="TreeGrafter"/>
</dbReference>
<dbReference type="PANTHER" id="PTHR43048:SF3">
    <property type="entry name" value="METHYLMALONYL-COA EPIMERASE, MITOCHONDRIAL"/>
    <property type="match status" value="1"/>
</dbReference>
<name>A0A1G6UDY0_9ACTN</name>
<dbReference type="InterPro" id="IPR037523">
    <property type="entry name" value="VOC_core"/>
</dbReference>
<dbReference type="AlphaFoldDB" id="A0A1G6UDY0"/>
<dbReference type="GO" id="GO:0016829">
    <property type="term" value="F:lyase activity"/>
    <property type="evidence" value="ECO:0007669"/>
    <property type="project" value="UniProtKB-KW"/>
</dbReference>
<proteinExistence type="predicted"/>
<dbReference type="GO" id="GO:0046872">
    <property type="term" value="F:metal ion binding"/>
    <property type="evidence" value="ECO:0007669"/>
    <property type="project" value="UniProtKB-KW"/>
</dbReference>
<dbReference type="PROSITE" id="PS51819">
    <property type="entry name" value="VOC"/>
    <property type="match status" value="1"/>
</dbReference>
<evidence type="ECO:0000259" key="2">
    <source>
        <dbReference type="PROSITE" id="PS51819"/>
    </source>
</evidence>
<dbReference type="PANTHER" id="PTHR43048">
    <property type="entry name" value="METHYLMALONYL-COA EPIMERASE"/>
    <property type="match status" value="1"/>
</dbReference>
<dbReference type="STRING" id="1190417.SAMN05660690_4181"/>
<protein>
    <submittedName>
        <fullName evidence="3">Lactoylglutathione lyase</fullName>
    </submittedName>
</protein>
<keyword evidence="1" id="KW-0479">Metal-binding</keyword>
<accession>A0A1G6UDY0</accession>
<feature type="domain" description="VOC" evidence="2">
    <location>
        <begin position="2"/>
        <end position="122"/>
    </location>
</feature>
<organism evidence="3 4">
    <name type="scientific">Geodermatophilus telluris</name>
    <dbReference type="NCBI Taxonomy" id="1190417"/>
    <lineage>
        <taxon>Bacteria</taxon>
        <taxon>Bacillati</taxon>
        <taxon>Actinomycetota</taxon>
        <taxon>Actinomycetes</taxon>
        <taxon>Geodermatophilales</taxon>
        <taxon>Geodermatophilaceae</taxon>
        <taxon>Geodermatophilus</taxon>
    </lineage>
</organism>
<reference evidence="4" key="1">
    <citation type="submission" date="2016-10" db="EMBL/GenBank/DDBJ databases">
        <authorList>
            <person name="Varghese N."/>
            <person name="Submissions S."/>
        </authorList>
    </citation>
    <scope>NUCLEOTIDE SEQUENCE [LARGE SCALE GENOMIC DNA]</scope>
    <source>
        <strain evidence="4">DSM 45421</strain>
    </source>
</reference>
<dbReference type="SUPFAM" id="SSF54593">
    <property type="entry name" value="Glyoxalase/Bleomycin resistance protein/Dihydroxybiphenyl dioxygenase"/>
    <property type="match status" value="1"/>
</dbReference>